<dbReference type="InterPro" id="IPR008921">
    <property type="entry name" value="DNA_pol3_clamp-load_cplx_C"/>
</dbReference>
<dbReference type="GO" id="GO:0006261">
    <property type="term" value="P:DNA-templated DNA replication"/>
    <property type="evidence" value="ECO:0007669"/>
    <property type="project" value="TreeGrafter"/>
</dbReference>
<feature type="domain" description="DNA polymerase III delta N-terminal" evidence="9">
    <location>
        <begin position="17"/>
        <end position="127"/>
    </location>
</feature>
<dbReference type="InterPro" id="IPR027417">
    <property type="entry name" value="P-loop_NTPase"/>
</dbReference>
<dbReference type="InterPro" id="IPR048466">
    <property type="entry name" value="DNA_pol3_delta-like_C"/>
</dbReference>
<dbReference type="InterPro" id="IPR005790">
    <property type="entry name" value="DNA_polIII_delta"/>
</dbReference>
<dbReference type="GO" id="GO:0003887">
    <property type="term" value="F:DNA-directed DNA polymerase activity"/>
    <property type="evidence" value="ECO:0007669"/>
    <property type="project" value="UniProtKB-KW"/>
</dbReference>
<keyword evidence="6" id="KW-0239">DNA-directed DNA polymerase</keyword>
<protein>
    <recommendedName>
        <fullName evidence="2">DNA polymerase III subunit delta</fullName>
        <ecNumber evidence="1">2.7.7.7</ecNumber>
    </recommendedName>
</protein>
<dbReference type="InterPro" id="IPR010372">
    <property type="entry name" value="DNA_pol3_delta_N"/>
</dbReference>
<dbReference type="EMBL" id="JACRTE010000001">
    <property type="protein sequence ID" value="MBC8595552.1"/>
    <property type="molecule type" value="Genomic_DNA"/>
</dbReference>
<evidence type="ECO:0000256" key="5">
    <source>
        <dbReference type="ARBA" id="ARBA00022705"/>
    </source>
</evidence>
<proteinExistence type="inferred from homology"/>
<name>A0A926FBC1_9FIRM</name>
<dbReference type="Gene3D" id="3.40.50.300">
    <property type="entry name" value="P-loop containing nucleotide triphosphate hydrolases"/>
    <property type="match status" value="1"/>
</dbReference>
<keyword evidence="12" id="KW-1185">Reference proteome</keyword>
<dbReference type="SUPFAM" id="SSF48019">
    <property type="entry name" value="post-AAA+ oligomerization domain-like"/>
    <property type="match status" value="1"/>
</dbReference>
<evidence type="ECO:0000256" key="2">
    <source>
        <dbReference type="ARBA" id="ARBA00017703"/>
    </source>
</evidence>
<evidence type="ECO:0000256" key="7">
    <source>
        <dbReference type="ARBA" id="ARBA00034754"/>
    </source>
</evidence>
<dbReference type="EC" id="2.7.7.7" evidence="1"/>
<evidence type="ECO:0000256" key="4">
    <source>
        <dbReference type="ARBA" id="ARBA00022695"/>
    </source>
</evidence>
<dbReference type="PANTHER" id="PTHR34388">
    <property type="entry name" value="DNA POLYMERASE III SUBUNIT DELTA"/>
    <property type="match status" value="1"/>
</dbReference>
<keyword evidence="3 11" id="KW-0808">Transferase</keyword>
<dbReference type="Proteomes" id="UP000647416">
    <property type="component" value="Unassembled WGS sequence"/>
</dbReference>
<organism evidence="11 12">
    <name type="scientific">Qingrenia yutianensis</name>
    <dbReference type="NCBI Taxonomy" id="2763676"/>
    <lineage>
        <taxon>Bacteria</taxon>
        <taxon>Bacillati</taxon>
        <taxon>Bacillota</taxon>
        <taxon>Clostridia</taxon>
        <taxon>Eubacteriales</taxon>
        <taxon>Oscillospiraceae</taxon>
        <taxon>Qingrenia</taxon>
    </lineage>
</organism>
<keyword evidence="5" id="KW-0235">DNA replication</keyword>
<dbReference type="SUPFAM" id="SSF52540">
    <property type="entry name" value="P-loop containing nucleoside triphosphate hydrolases"/>
    <property type="match status" value="1"/>
</dbReference>
<sequence>MKQFREEISSGRLKSIYVLYGEEDYLKDHYTKMIKQCVTKEDGEDFNVLRINGKFDIEGFEMFLSSPPIFNDKKVCIVKNSGVLSKVNEEEKQRIITALENIAPGVTVVFSENSIDKRSALYKFITRQNGGVYEFKYQKEVDLRNWVKRHLQEEKMSMSDEDITYFLNSADKGMYGILSEITKLINYKRYEGIITKADVDALTCKSVENRVFEMLNKLYSGDMQSVYKMLDDLKTLKTEPVMLVSLIFGEYSKIRKVKLFCEEMPQNEALAKAGIRFYGNEYVKKAKATSLKTLDKIISMCRECDYEIKSGASDKWLAMRKLISNSHNANIRI</sequence>
<dbReference type="AlphaFoldDB" id="A0A926FBC1"/>
<feature type="domain" description="DNA polymerase III delta subunit-like C-terminal" evidence="10">
    <location>
        <begin position="208"/>
        <end position="323"/>
    </location>
</feature>
<accession>A0A926FBC1</accession>
<dbReference type="Pfam" id="PF06144">
    <property type="entry name" value="DNA_pol3_delta"/>
    <property type="match status" value="1"/>
</dbReference>
<dbReference type="Gene3D" id="1.20.272.10">
    <property type="match status" value="1"/>
</dbReference>
<evidence type="ECO:0000256" key="8">
    <source>
        <dbReference type="ARBA" id="ARBA00049244"/>
    </source>
</evidence>
<evidence type="ECO:0000259" key="10">
    <source>
        <dbReference type="Pfam" id="PF21694"/>
    </source>
</evidence>
<evidence type="ECO:0000313" key="11">
    <source>
        <dbReference type="EMBL" id="MBC8595552.1"/>
    </source>
</evidence>
<comment type="similarity">
    <text evidence="7">Belongs to the DNA polymerase HolA subunit family.</text>
</comment>
<comment type="caution">
    <text evidence="11">The sequence shown here is derived from an EMBL/GenBank/DDBJ whole genome shotgun (WGS) entry which is preliminary data.</text>
</comment>
<evidence type="ECO:0000256" key="6">
    <source>
        <dbReference type="ARBA" id="ARBA00022932"/>
    </source>
</evidence>
<dbReference type="NCBIfam" id="TIGR01128">
    <property type="entry name" value="holA"/>
    <property type="match status" value="1"/>
</dbReference>
<gene>
    <name evidence="11" type="primary">holA</name>
    <name evidence="11" type="ORF">H8706_01535</name>
</gene>
<evidence type="ECO:0000256" key="3">
    <source>
        <dbReference type="ARBA" id="ARBA00022679"/>
    </source>
</evidence>
<dbReference type="GO" id="GO:0003677">
    <property type="term" value="F:DNA binding"/>
    <property type="evidence" value="ECO:0007669"/>
    <property type="project" value="InterPro"/>
</dbReference>
<dbReference type="Gene3D" id="1.10.8.60">
    <property type="match status" value="1"/>
</dbReference>
<reference evidence="11" key="1">
    <citation type="submission" date="2020-08" db="EMBL/GenBank/DDBJ databases">
        <title>Genome public.</title>
        <authorList>
            <person name="Liu C."/>
            <person name="Sun Q."/>
        </authorList>
    </citation>
    <scope>NUCLEOTIDE SEQUENCE</scope>
    <source>
        <strain evidence="11">NSJ-50</strain>
    </source>
</reference>
<keyword evidence="4 11" id="KW-0548">Nucleotidyltransferase</keyword>
<dbReference type="GO" id="GO:0009360">
    <property type="term" value="C:DNA polymerase III complex"/>
    <property type="evidence" value="ECO:0007669"/>
    <property type="project" value="InterPro"/>
</dbReference>
<evidence type="ECO:0000259" key="9">
    <source>
        <dbReference type="Pfam" id="PF06144"/>
    </source>
</evidence>
<evidence type="ECO:0000313" key="12">
    <source>
        <dbReference type="Proteomes" id="UP000647416"/>
    </source>
</evidence>
<evidence type="ECO:0000256" key="1">
    <source>
        <dbReference type="ARBA" id="ARBA00012417"/>
    </source>
</evidence>
<dbReference type="PANTHER" id="PTHR34388:SF1">
    <property type="entry name" value="DNA POLYMERASE III SUBUNIT DELTA"/>
    <property type="match status" value="1"/>
</dbReference>
<dbReference type="Pfam" id="PF21694">
    <property type="entry name" value="DNA_pol3_delta_C"/>
    <property type="match status" value="1"/>
</dbReference>
<comment type="catalytic activity">
    <reaction evidence="8">
        <text>DNA(n) + a 2'-deoxyribonucleoside 5'-triphosphate = DNA(n+1) + diphosphate</text>
        <dbReference type="Rhea" id="RHEA:22508"/>
        <dbReference type="Rhea" id="RHEA-COMP:17339"/>
        <dbReference type="Rhea" id="RHEA-COMP:17340"/>
        <dbReference type="ChEBI" id="CHEBI:33019"/>
        <dbReference type="ChEBI" id="CHEBI:61560"/>
        <dbReference type="ChEBI" id="CHEBI:173112"/>
        <dbReference type="EC" id="2.7.7.7"/>
    </reaction>
</comment>
<dbReference type="RefSeq" id="WP_262431220.1">
    <property type="nucleotide sequence ID" value="NZ_JACRTE010000001.1"/>
</dbReference>